<evidence type="ECO:0000313" key="3">
    <source>
        <dbReference type="EMBL" id="KPI45809.1"/>
    </source>
</evidence>
<gene>
    <name evidence="3" type="ORF">AB675_411</name>
</gene>
<keyword evidence="2" id="KW-0812">Transmembrane</keyword>
<dbReference type="GeneID" id="28736105"/>
<dbReference type="Proteomes" id="UP000038010">
    <property type="component" value="Unassembled WGS sequence"/>
</dbReference>
<reference evidence="3 4" key="1">
    <citation type="submission" date="2015-06" db="EMBL/GenBank/DDBJ databases">
        <title>Draft genome of the ant-associated black yeast Phialophora attae CBS 131958.</title>
        <authorList>
            <person name="Moreno L.F."/>
            <person name="Stielow B.J."/>
            <person name="de Hoog S."/>
            <person name="Vicente V.A."/>
            <person name="Weiss V.A."/>
            <person name="de Vries M."/>
            <person name="Cruz L.M."/>
            <person name="Souza E.M."/>
        </authorList>
    </citation>
    <scope>NUCLEOTIDE SEQUENCE [LARGE SCALE GENOMIC DNA]</scope>
    <source>
        <strain evidence="3 4">CBS 131958</strain>
    </source>
</reference>
<dbReference type="RefSeq" id="XP_018005772.1">
    <property type="nucleotide sequence ID" value="XM_018144235.1"/>
</dbReference>
<keyword evidence="4" id="KW-1185">Reference proteome</keyword>
<keyword evidence="2" id="KW-0472">Membrane</keyword>
<feature type="transmembrane region" description="Helical" evidence="2">
    <location>
        <begin position="164"/>
        <end position="186"/>
    </location>
</feature>
<organism evidence="3 4">
    <name type="scientific">Cyphellophora attinorum</name>
    <dbReference type="NCBI Taxonomy" id="1664694"/>
    <lineage>
        <taxon>Eukaryota</taxon>
        <taxon>Fungi</taxon>
        <taxon>Dikarya</taxon>
        <taxon>Ascomycota</taxon>
        <taxon>Pezizomycotina</taxon>
        <taxon>Eurotiomycetes</taxon>
        <taxon>Chaetothyriomycetidae</taxon>
        <taxon>Chaetothyriales</taxon>
        <taxon>Cyphellophoraceae</taxon>
        <taxon>Cyphellophora</taxon>
    </lineage>
</organism>
<dbReference type="AlphaFoldDB" id="A0A0N0NSB4"/>
<evidence type="ECO:0000256" key="1">
    <source>
        <dbReference type="SAM" id="MobiDB-lite"/>
    </source>
</evidence>
<dbReference type="EMBL" id="LFJN01000001">
    <property type="protein sequence ID" value="KPI45809.1"/>
    <property type="molecule type" value="Genomic_DNA"/>
</dbReference>
<comment type="caution">
    <text evidence="3">The sequence shown here is derived from an EMBL/GenBank/DDBJ whole genome shotgun (WGS) entry which is preliminary data.</text>
</comment>
<accession>A0A0N0NSB4</accession>
<dbReference type="OrthoDB" id="2386090at2759"/>
<keyword evidence="2" id="KW-1133">Transmembrane helix</keyword>
<name>A0A0N0NSB4_9EURO</name>
<protein>
    <submittedName>
        <fullName evidence="3">Uncharacterized protein</fullName>
    </submittedName>
</protein>
<evidence type="ECO:0000256" key="2">
    <source>
        <dbReference type="SAM" id="Phobius"/>
    </source>
</evidence>
<feature type="transmembrane region" description="Helical" evidence="2">
    <location>
        <begin position="198"/>
        <end position="217"/>
    </location>
</feature>
<proteinExistence type="predicted"/>
<feature type="region of interest" description="Disordered" evidence="1">
    <location>
        <begin position="291"/>
        <end position="322"/>
    </location>
</feature>
<feature type="compositionally biased region" description="Polar residues" evidence="1">
    <location>
        <begin position="47"/>
        <end position="60"/>
    </location>
</feature>
<feature type="compositionally biased region" description="Polar residues" evidence="1">
    <location>
        <begin position="299"/>
        <end position="322"/>
    </location>
</feature>
<dbReference type="VEuPathDB" id="FungiDB:AB675_411"/>
<feature type="region of interest" description="Disordered" evidence="1">
    <location>
        <begin position="33"/>
        <end position="100"/>
    </location>
</feature>
<evidence type="ECO:0000313" key="4">
    <source>
        <dbReference type="Proteomes" id="UP000038010"/>
    </source>
</evidence>
<sequence length="401" mass="43975">MSPPTFLILEVRAAFRCSARQHAATRLRPYSTTTSLLARLPPHKSTSKPSPRTKLSTPAQLVSPAKQPHRDDAFSSGSSEGTSTSTDLMPADPRRTSLDTGSAVTIPTKVLPKAEIAPGVKLSPMQRLHIEHLTRHPPQPKAERVFKNHLLIYNLPRATVGFMIFSRVVSIGVFLFFTAVWIPAYYLDITSETSTSQVPLYTLPLIWVISAVPVFMLNHLTRSIVTEIFLNLSEKARRSPTAAMTYARNLPKDASLQLRFLRWTGIPGSMEVKLAEIRPAGAAAAAPATSGSVLGASRPSATSATRTLTSKLPNPTASSTGRTNWITNLRNAFSRPVNFTIPMTPRLKSESSIWKPSLTEFFVRPKTAAGRAARDTIPGLWEVVYKRLTGIEVSAVGRWRS</sequence>
<feature type="compositionally biased region" description="Low complexity" evidence="1">
    <location>
        <begin position="75"/>
        <end position="86"/>
    </location>
</feature>